<keyword evidence="4 7" id="KW-1133">Transmembrane helix</keyword>
<evidence type="ECO:0000256" key="3">
    <source>
        <dbReference type="ARBA" id="ARBA00022692"/>
    </source>
</evidence>
<evidence type="ECO:0000256" key="2">
    <source>
        <dbReference type="ARBA" id="ARBA00022475"/>
    </source>
</evidence>
<evidence type="ECO:0000256" key="5">
    <source>
        <dbReference type="ARBA" id="ARBA00023136"/>
    </source>
</evidence>
<dbReference type="InterPro" id="IPR025857">
    <property type="entry name" value="MacB_PCD"/>
</dbReference>
<feature type="transmembrane region" description="Helical" evidence="7">
    <location>
        <begin position="328"/>
        <end position="348"/>
    </location>
</feature>
<feature type="domain" description="ABC3 transporter permease C-terminal" evidence="8">
    <location>
        <begin position="285"/>
        <end position="392"/>
    </location>
</feature>
<sequence>MFEHLLTLIWNRKRANALLMAELFLSFMVLFGLGSLVAVVTLAMRQPPGFAYADVWELRLTTNNDQTPQNPTLRRLLAQLRATPGVDDVSLAAFSTPFSGYIMSSNIRVEDKPLVSGAEVQADDHFASLLHLELLEGRWFDHRDDADKLPPIIINRELRQVLFGTGPALGQVVRSSHSSNLKEFNEGRVVGVTGSYRPGGDLGAPAPAVFVRQVLPDSAAGLTMFSHTLLVRVRPGSGAVLEEKLVRTVAAVTKTWSTSVISLPDSRAASLETALAPIWAGAAVCAFLLLNVALGLFGALWQAIGQRRAEIGLRRAVGATGPGISRQFVAETLVLTTLAVGPALLLAAQFPLLNAFGQPLAVYAVGMGVALVLVYGFAVLCALQPSWQAASIRPAAALREE</sequence>
<protein>
    <submittedName>
        <fullName evidence="10">ABC transporter permease</fullName>
    </submittedName>
</protein>
<dbReference type="PANTHER" id="PTHR30572:SF4">
    <property type="entry name" value="ABC TRANSPORTER PERMEASE YTRF"/>
    <property type="match status" value="1"/>
</dbReference>
<name>A0A9X1VFZ6_9BACT</name>
<comment type="similarity">
    <text evidence="6">Belongs to the ABC-4 integral membrane protein family.</text>
</comment>
<evidence type="ECO:0000313" key="11">
    <source>
        <dbReference type="Proteomes" id="UP001139193"/>
    </source>
</evidence>
<comment type="caution">
    <text evidence="10">The sequence shown here is derived from an EMBL/GenBank/DDBJ whole genome shotgun (WGS) entry which is preliminary data.</text>
</comment>
<dbReference type="GO" id="GO:0022857">
    <property type="term" value="F:transmembrane transporter activity"/>
    <property type="evidence" value="ECO:0007669"/>
    <property type="project" value="TreeGrafter"/>
</dbReference>
<evidence type="ECO:0000313" key="10">
    <source>
        <dbReference type="EMBL" id="MCI1188479.1"/>
    </source>
</evidence>
<feature type="transmembrane region" description="Helical" evidence="7">
    <location>
        <begin position="21"/>
        <end position="44"/>
    </location>
</feature>
<feature type="transmembrane region" description="Helical" evidence="7">
    <location>
        <begin position="278"/>
        <end position="301"/>
    </location>
</feature>
<evidence type="ECO:0000256" key="7">
    <source>
        <dbReference type="SAM" id="Phobius"/>
    </source>
</evidence>
<keyword evidence="5 7" id="KW-0472">Membrane</keyword>
<dbReference type="PANTHER" id="PTHR30572">
    <property type="entry name" value="MEMBRANE COMPONENT OF TRANSPORTER-RELATED"/>
    <property type="match status" value="1"/>
</dbReference>
<dbReference type="InterPro" id="IPR003838">
    <property type="entry name" value="ABC3_permease_C"/>
</dbReference>
<dbReference type="Pfam" id="PF02687">
    <property type="entry name" value="FtsX"/>
    <property type="match status" value="1"/>
</dbReference>
<organism evidence="10 11">
    <name type="scientific">Hymenobacter cyanobacteriorum</name>
    <dbReference type="NCBI Taxonomy" id="2926463"/>
    <lineage>
        <taxon>Bacteria</taxon>
        <taxon>Pseudomonadati</taxon>
        <taxon>Bacteroidota</taxon>
        <taxon>Cytophagia</taxon>
        <taxon>Cytophagales</taxon>
        <taxon>Hymenobacteraceae</taxon>
        <taxon>Hymenobacter</taxon>
    </lineage>
</organism>
<feature type="transmembrane region" description="Helical" evidence="7">
    <location>
        <begin position="360"/>
        <end position="383"/>
    </location>
</feature>
<keyword evidence="2" id="KW-1003">Cell membrane</keyword>
<dbReference type="AlphaFoldDB" id="A0A9X1VFZ6"/>
<proteinExistence type="inferred from homology"/>
<feature type="domain" description="MacB-like periplasmic core" evidence="9">
    <location>
        <begin position="23"/>
        <end position="237"/>
    </location>
</feature>
<gene>
    <name evidence="10" type="ORF">MON38_13705</name>
</gene>
<evidence type="ECO:0000256" key="4">
    <source>
        <dbReference type="ARBA" id="ARBA00022989"/>
    </source>
</evidence>
<dbReference type="InterPro" id="IPR050250">
    <property type="entry name" value="Macrolide_Exporter_MacB"/>
</dbReference>
<dbReference type="EMBL" id="JALBGC010000003">
    <property type="protein sequence ID" value="MCI1188479.1"/>
    <property type="molecule type" value="Genomic_DNA"/>
</dbReference>
<evidence type="ECO:0000259" key="9">
    <source>
        <dbReference type="Pfam" id="PF12704"/>
    </source>
</evidence>
<keyword evidence="3 7" id="KW-0812">Transmembrane</keyword>
<dbReference type="Proteomes" id="UP001139193">
    <property type="component" value="Unassembled WGS sequence"/>
</dbReference>
<reference evidence="10" key="1">
    <citation type="submission" date="2022-03" db="EMBL/GenBank/DDBJ databases">
        <title>Bacterial whole genome sequence for Hymenobacter sp. DH14.</title>
        <authorList>
            <person name="Le V."/>
        </authorList>
    </citation>
    <scope>NUCLEOTIDE SEQUENCE</scope>
    <source>
        <strain evidence="10">DH14</strain>
    </source>
</reference>
<comment type="subcellular location">
    <subcellularLocation>
        <location evidence="1">Cell membrane</location>
        <topology evidence="1">Multi-pass membrane protein</topology>
    </subcellularLocation>
</comment>
<accession>A0A9X1VFZ6</accession>
<evidence type="ECO:0000256" key="1">
    <source>
        <dbReference type="ARBA" id="ARBA00004651"/>
    </source>
</evidence>
<evidence type="ECO:0000256" key="6">
    <source>
        <dbReference type="ARBA" id="ARBA00038076"/>
    </source>
</evidence>
<dbReference type="RefSeq" id="WP_241936736.1">
    <property type="nucleotide sequence ID" value="NZ_JALBGC010000003.1"/>
</dbReference>
<evidence type="ECO:0000259" key="8">
    <source>
        <dbReference type="Pfam" id="PF02687"/>
    </source>
</evidence>
<dbReference type="GO" id="GO:0005886">
    <property type="term" value="C:plasma membrane"/>
    <property type="evidence" value="ECO:0007669"/>
    <property type="project" value="UniProtKB-SubCell"/>
</dbReference>
<keyword evidence="11" id="KW-1185">Reference proteome</keyword>
<dbReference type="Pfam" id="PF12704">
    <property type="entry name" value="MacB_PCD"/>
    <property type="match status" value="1"/>
</dbReference>